<dbReference type="EMBL" id="JACAZH010000001">
    <property type="protein sequence ID" value="KAF7377644.1"/>
    <property type="molecule type" value="Genomic_DNA"/>
</dbReference>
<comment type="caution">
    <text evidence="1">The sequence shown here is derived from an EMBL/GenBank/DDBJ whole genome shotgun (WGS) entry which is preliminary data.</text>
</comment>
<protein>
    <submittedName>
        <fullName evidence="1">Uncharacterized protein</fullName>
    </submittedName>
</protein>
<proteinExistence type="predicted"/>
<gene>
    <name evidence="1" type="ORF">MSAN_00187200</name>
</gene>
<organism evidence="1 2">
    <name type="scientific">Mycena sanguinolenta</name>
    <dbReference type="NCBI Taxonomy" id="230812"/>
    <lineage>
        <taxon>Eukaryota</taxon>
        <taxon>Fungi</taxon>
        <taxon>Dikarya</taxon>
        <taxon>Basidiomycota</taxon>
        <taxon>Agaricomycotina</taxon>
        <taxon>Agaricomycetes</taxon>
        <taxon>Agaricomycetidae</taxon>
        <taxon>Agaricales</taxon>
        <taxon>Marasmiineae</taxon>
        <taxon>Mycenaceae</taxon>
        <taxon>Mycena</taxon>
    </lineage>
</organism>
<dbReference type="AlphaFoldDB" id="A0A8H6ZHV4"/>
<evidence type="ECO:0000313" key="1">
    <source>
        <dbReference type="EMBL" id="KAF7377644.1"/>
    </source>
</evidence>
<evidence type="ECO:0000313" key="2">
    <source>
        <dbReference type="Proteomes" id="UP000623467"/>
    </source>
</evidence>
<accession>A0A8H6ZHV4</accession>
<sequence>MLLSSGLRCLENVRALEIHIFVDREEQVVDPFCPEFSTAFPAVFTAFPAVTSLELSACIRNDQFLPLFDWISCFPALQELYIRDMYGISPCPPPISSAMAQGLILFLLPVRCPQGLRRLRLIAHSPGPIFVWFELHKPQSDHTKMVHASLQRLGHVIHHREFSLDWVGSAMPSTTASLAWTGNSKPLASTS</sequence>
<keyword evidence="2" id="KW-1185">Reference proteome</keyword>
<dbReference type="Proteomes" id="UP000623467">
    <property type="component" value="Unassembled WGS sequence"/>
</dbReference>
<name>A0A8H6ZHV4_9AGAR</name>
<reference evidence="1" key="1">
    <citation type="submission" date="2020-05" db="EMBL/GenBank/DDBJ databases">
        <title>Mycena genomes resolve the evolution of fungal bioluminescence.</title>
        <authorList>
            <person name="Tsai I.J."/>
        </authorList>
    </citation>
    <scope>NUCLEOTIDE SEQUENCE</scope>
    <source>
        <strain evidence="1">160909Yilan</strain>
    </source>
</reference>
<dbReference type="OrthoDB" id="2745898at2759"/>